<dbReference type="EMBL" id="CWJL01000001">
    <property type="protein sequence ID" value="CRY63665.1"/>
    <property type="molecule type" value="Genomic_DNA"/>
</dbReference>
<evidence type="ECO:0000313" key="3">
    <source>
        <dbReference type="Proteomes" id="UP000044625"/>
    </source>
</evidence>
<accession>A0A0T9Q9V1</accession>
<dbReference type="AlphaFoldDB" id="A0A0T9Q9V1"/>
<dbReference type="STRING" id="1288385.ERS137968_00349"/>
<protein>
    <submittedName>
        <fullName evidence="1 2">Lipoprotein</fullName>
    </submittedName>
</protein>
<reference evidence="1" key="2">
    <citation type="submission" date="2015-03" db="EMBL/GenBank/DDBJ databases">
        <authorList>
            <person name="Murphy D."/>
        </authorList>
    </citation>
    <scope>NUCLEOTIDE SEQUENCE [LARGE SCALE GENOMIC DNA]</scope>
    <source>
        <strain evidence="1">A125KOH2</strain>
    </source>
</reference>
<keyword evidence="3" id="KW-1185">Reference proteome</keyword>
<organism evidence="1 4">
    <name type="scientific">Yersinia pekkanenii</name>
    <dbReference type="NCBI Taxonomy" id="1288385"/>
    <lineage>
        <taxon>Bacteria</taxon>
        <taxon>Pseudomonadati</taxon>
        <taxon>Pseudomonadota</taxon>
        <taxon>Gammaproteobacteria</taxon>
        <taxon>Enterobacterales</taxon>
        <taxon>Yersiniaceae</taxon>
        <taxon>Yersinia</taxon>
    </lineage>
</organism>
<keyword evidence="1" id="KW-0449">Lipoprotein</keyword>
<dbReference type="InterPro" id="IPR014582">
    <property type="entry name" value="UCP033535_lipo"/>
</dbReference>
<name>A0A0T9Q9V1_9GAMM</name>
<dbReference type="InterPro" id="IPR036215">
    <property type="entry name" value="TM0957-like_sf"/>
</dbReference>
<dbReference type="RefSeq" id="WP_049613798.1">
    <property type="nucleotide sequence ID" value="NZ_CAWMMU010000001.1"/>
</dbReference>
<proteinExistence type="predicted"/>
<dbReference type="OrthoDB" id="156515at2"/>
<evidence type="ECO:0000313" key="4">
    <source>
        <dbReference type="Proteomes" id="UP000045840"/>
    </source>
</evidence>
<reference evidence="4" key="3">
    <citation type="submission" date="2015-03" db="EMBL/GenBank/DDBJ databases">
        <authorList>
            <consortium name="Pathogen Informatics"/>
        </authorList>
    </citation>
    <scope>NUCLEOTIDE SEQUENCE [LARGE SCALE GENOMIC DNA]</scope>
    <source>
        <strain evidence="4">A125KOH2</strain>
    </source>
</reference>
<evidence type="ECO:0000313" key="1">
    <source>
        <dbReference type="EMBL" id="CNI02186.1"/>
    </source>
</evidence>
<sequence length="211" mass="22817">MWFSALSKAGSLLVVSTVLFISAVLVACTVVDLDENGKPILPVDPNAVVSDYNQPPDKVAATLWVKKVLRFANSNALSWQQVKQQQSQPATGKNSQSRFVRFSGKVVAVETEGREGMIRLAIDGDEQVLQLGPIVKGNAIRDASTFIRFEDFKNQVQYAQLSKALSQRALQDVAKPDASWIGQQVAVLAAVTLTPTGLSNGVPLSLNKESH</sequence>
<dbReference type="EMBL" id="CQAZ01000024">
    <property type="protein sequence ID" value="CNI02186.1"/>
    <property type="molecule type" value="Genomic_DNA"/>
</dbReference>
<dbReference type="Pfam" id="PF10054">
    <property type="entry name" value="DUF2291"/>
    <property type="match status" value="1"/>
</dbReference>
<dbReference type="Proteomes" id="UP000044625">
    <property type="component" value="Unassembled WGS sequence"/>
</dbReference>
<dbReference type="SUPFAM" id="SSF141318">
    <property type="entry name" value="TM0957-like"/>
    <property type="match status" value="1"/>
</dbReference>
<evidence type="ECO:0000313" key="2">
    <source>
        <dbReference type="EMBL" id="CRY63665.1"/>
    </source>
</evidence>
<dbReference type="PIRSF" id="PIRSF033535">
    <property type="entry name" value="UCP033535_plp"/>
    <property type="match status" value="1"/>
</dbReference>
<reference evidence="2 3" key="1">
    <citation type="submission" date="2015-03" db="EMBL/GenBank/DDBJ databases">
        <authorList>
            <consortium name="Pathogen Informatics"/>
            <person name="Murphy D."/>
        </authorList>
    </citation>
    <scope>NUCLEOTIDE SEQUENCE [LARGE SCALE GENOMIC DNA]</scope>
    <source>
        <strain evidence="3">type strain: CIP110230</strain>
        <strain evidence="2">Type strain: CIP110230</strain>
    </source>
</reference>
<dbReference type="Proteomes" id="UP000045840">
    <property type="component" value="Unassembled WGS sequence"/>
</dbReference>
<gene>
    <name evidence="1" type="ORF">ERS008529_02834</name>
    <name evidence="2" type="ORF">ERS137968_00349</name>
</gene>